<evidence type="ECO:0000313" key="2">
    <source>
        <dbReference type="Proteomes" id="UP000024842"/>
    </source>
</evidence>
<evidence type="ECO:0000313" key="1">
    <source>
        <dbReference type="EMBL" id="GAJ45737.1"/>
    </source>
</evidence>
<dbReference type="EMBL" id="BAUP01000018">
    <property type="protein sequence ID" value="GAJ45737.1"/>
    <property type="molecule type" value="Genomic_DNA"/>
</dbReference>
<accession>A0A023DX20</accession>
<keyword evidence="2" id="KW-1185">Reference proteome</keyword>
<comment type="caution">
    <text evidence="1">The sequence shown here is derived from an EMBL/GenBank/DDBJ whole genome shotgun (WGS) entry which is preliminary data.</text>
</comment>
<sequence>MIVLENGSSIRTFGDHSDQTFKRLFERLKKWKILFYCVDHWAGFNKIVPSNRLFQGKDKAFSIEQNNARHCHWFARFRPPLQTHDHLRC</sequence>
<protein>
    <recommendedName>
        <fullName evidence="3">IS1 transposase</fullName>
    </recommendedName>
</protein>
<dbReference type="Proteomes" id="UP000024842">
    <property type="component" value="Unassembled WGS sequence"/>
</dbReference>
<dbReference type="AlphaFoldDB" id="A0A023DX20"/>
<organism evidence="1 2">
    <name type="scientific">Holospora elegans E1</name>
    <dbReference type="NCBI Taxonomy" id="1427503"/>
    <lineage>
        <taxon>Bacteria</taxon>
        <taxon>Pseudomonadati</taxon>
        <taxon>Pseudomonadota</taxon>
        <taxon>Alphaproteobacteria</taxon>
        <taxon>Holosporales</taxon>
        <taxon>Holosporaceae</taxon>
        <taxon>Holospora</taxon>
    </lineage>
</organism>
<gene>
    <name evidence="1" type="ORF">HE1_00046</name>
</gene>
<dbReference type="STRING" id="1427503.HE1_00046"/>
<reference evidence="1 2" key="1">
    <citation type="journal article" date="2014" name="FEMS Microbiol. Lett.">
        <title>Draft genome sequences of three Holospora species (Holospora obtusa, Holospora undulata, and Holospora elegans), endonuclear symbiotic bacteria of the ciliate Paramecium caudatum.</title>
        <authorList>
            <person name="Dohra H."/>
            <person name="Tanaka K."/>
            <person name="Suzuki T."/>
            <person name="Fujishima M."/>
            <person name="Suzuki H."/>
        </authorList>
    </citation>
    <scope>NUCLEOTIDE SEQUENCE [LARGE SCALE GENOMIC DNA]</scope>
    <source>
        <strain evidence="1 2">E1</strain>
    </source>
</reference>
<name>A0A023DX20_9PROT</name>
<evidence type="ECO:0008006" key="3">
    <source>
        <dbReference type="Google" id="ProtNLM"/>
    </source>
</evidence>
<proteinExistence type="predicted"/>